<sequence>MLKLYFGNSITIISTLLLGANIAYMLWGYLGRQTIQKWGMILLLFILLHGAFWYFANVRDLYSNSIIFATDGSVEMGLFSVSSIQSIVFWAASVIVWLLGIVSIFKLEYRQHIFYIIAIVSLVQIAFIEGSRIWLYCSAPAHFDYL</sequence>
<keyword evidence="1" id="KW-0812">Transmembrane</keyword>
<feature type="transmembrane region" description="Helical" evidence="1">
    <location>
        <begin position="6"/>
        <end position="26"/>
    </location>
</feature>
<keyword evidence="1" id="KW-1133">Transmembrane helix</keyword>
<dbReference type="AlphaFoldDB" id="A0A0W7TS94"/>
<dbReference type="RefSeq" id="WP_023042335.1">
    <property type="nucleotide sequence ID" value="NZ_LMUA01000008.1"/>
</dbReference>
<feature type="transmembrane region" description="Helical" evidence="1">
    <location>
        <begin position="76"/>
        <end position="101"/>
    </location>
</feature>
<evidence type="ECO:0000256" key="1">
    <source>
        <dbReference type="SAM" id="Phobius"/>
    </source>
</evidence>
<accession>A0A0W7TS94</accession>
<protein>
    <submittedName>
        <fullName evidence="2">Uncharacterized protein</fullName>
    </submittedName>
</protein>
<evidence type="ECO:0000313" key="3">
    <source>
        <dbReference type="Proteomes" id="UP000053433"/>
    </source>
</evidence>
<name>A0A0W7TS94_9FIRM</name>
<dbReference type="Proteomes" id="UP000053433">
    <property type="component" value="Unassembled WGS sequence"/>
</dbReference>
<gene>
    <name evidence="2" type="ORF">ASJ35_07525</name>
</gene>
<feature type="transmembrane region" description="Helical" evidence="1">
    <location>
        <begin position="38"/>
        <end position="56"/>
    </location>
</feature>
<reference evidence="2 3" key="1">
    <citation type="submission" date="2015-10" db="EMBL/GenBank/DDBJ databases">
        <title>A novel member of the family Ruminococcaceae isolated from human faeces.</title>
        <authorList>
            <person name="Shkoporov A.N."/>
            <person name="Chaplin A.V."/>
            <person name="Motuzova O.V."/>
            <person name="Kafarskaia L.I."/>
            <person name="Efimov B.A."/>
        </authorList>
    </citation>
    <scope>NUCLEOTIDE SEQUENCE [LARGE SCALE GENOMIC DNA]</scope>
    <source>
        <strain evidence="2 3">668</strain>
    </source>
</reference>
<keyword evidence="1" id="KW-0472">Membrane</keyword>
<dbReference type="EMBL" id="LMUA01000008">
    <property type="protein sequence ID" value="KUE76675.1"/>
    <property type="molecule type" value="Genomic_DNA"/>
</dbReference>
<proteinExistence type="predicted"/>
<evidence type="ECO:0000313" key="2">
    <source>
        <dbReference type="EMBL" id="KUE76675.1"/>
    </source>
</evidence>
<comment type="caution">
    <text evidence="2">The sequence shown here is derived from an EMBL/GenBank/DDBJ whole genome shotgun (WGS) entry which is preliminary data.</text>
</comment>
<organism evidence="2 3">
    <name type="scientific">Ruthenibacterium lactatiformans</name>
    <dbReference type="NCBI Taxonomy" id="1550024"/>
    <lineage>
        <taxon>Bacteria</taxon>
        <taxon>Bacillati</taxon>
        <taxon>Bacillota</taxon>
        <taxon>Clostridia</taxon>
        <taxon>Eubacteriales</taxon>
        <taxon>Oscillospiraceae</taxon>
        <taxon>Ruthenibacterium</taxon>
    </lineage>
</organism>
<feature type="transmembrane region" description="Helical" evidence="1">
    <location>
        <begin position="113"/>
        <end position="136"/>
    </location>
</feature>